<dbReference type="CDD" id="cd00609">
    <property type="entry name" value="AAT_like"/>
    <property type="match status" value="1"/>
</dbReference>
<proteinExistence type="inferred from homology"/>
<evidence type="ECO:0000256" key="5">
    <source>
        <dbReference type="ARBA" id="ARBA00037974"/>
    </source>
</evidence>
<dbReference type="InterPro" id="IPR051798">
    <property type="entry name" value="Class-II_PLP-Dep_Aminotrans"/>
</dbReference>
<evidence type="ECO:0000313" key="7">
    <source>
        <dbReference type="EMBL" id="SIS43955.1"/>
    </source>
</evidence>
<evidence type="ECO:0000256" key="2">
    <source>
        <dbReference type="ARBA" id="ARBA00012224"/>
    </source>
</evidence>
<dbReference type="InterPro" id="IPR004839">
    <property type="entry name" value="Aminotransferase_I/II_large"/>
</dbReference>
<dbReference type="Gene3D" id="3.40.640.10">
    <property type="entry name" value="Type I PLP-dependent aspartate aminotransferase-like (Major domain)"/>
    <property type="match status" value="1"/>
</dbReference>
<evidence type="ECO:0000256" key="3">
    <source>
        <dbReference type="ARBA" id="ARBA00022898"/>
    </source>
</evidence>
<dbReference type="Proteomes" id="UP000187608">
    <property type="component" value="Unassembled WGS sequence"/>
</dbReference>
<dbReference type="InterPro" id="IPR015424">
    <property type="entry name" value="PyrdxlP-dep_Trfase"/>
</dbReference>
<dbReference type="NCBIfam" id="TIGR04350">
    <property type="entry name" value="C_S_lyase_PatB"/>
    <property type="match status" value="1"/>
</dbReference>
<feature type="domain" description="Aminotransferase class I/classII large" evidence="6">
    <location>
        <begin position="37"/>
        <end position="383"/>
    </location>
</feature>
<evidence type="ECO:0000256" key="4">
    <source>
        <dbReference type="ARBA" id="ARBA00023239"/>
    </source>
</evidence>
<evidence type="ECO:0000256" key="1">
    <source>
        <dbReference type="ARBA" id="ARBA00001933"/>
    </source>
</evidence>
<evidence type="ECO:0000259" key="6">
    <source>
        <dbReference type="Pfam" id="PF00155"/>
    </source>
</evidence>
<dbReference type="Gene3D" id="3.90.1150.10">
    <property type="entry name" value="Aspartate Aminotransferase, domain 1"/>
    <property type="match status" value="1"/>
</dbReference>
<dbReference type="EMBL" id="FTOC01000003">
    <property type="protein sequence ID" value="SIS43955.1"/>
    <property type="molecule type" value="Genomic_DNA"/>
</dbReference>
<evidence type="ECO:0000313" key="8">
    <source>
        <dbReference type="Proteomes" id="UP000187608"/>
    </source>
</evidence>
<organism evidence="7 8">
    <name type="scientific">Salimicrobium flavidum</name>
    <dbReference type="NCBI Taxonomy" id="570947"/>
    <lineage>
        <taxon>Bacteria</taxon>
        <taxon>Bacillati</taxon>
        <taxon>Bacillota</taxon>
        <taxon>Bacilli</taxon>
        <taxon>Bacillales</taxon>
        <taxon>Bacillaceae</taxon>
        <taxon>Salimicrobium</taxon>
    </lineage>
</organism>
<dbReference type="InterPro" id="IPR015422">
    <property type="entry name" value="PyrdxlP-dep_Trfase_small"/>
</dbReference>
<dbReference type="STRING" id="570947.SAMN05421687_103313"/>
<dbReference type="RefSeq" id="WP_076557983.1">
    <property type="nucleotide sequence ID" value="NZ_FTOC01000003.1"/>
</dbReference>
<keyword evidence="8" id="KW-1185">Reference proteome</keyword>
<dbReference type="GO" id="GO:0030170">
    <property type="term" value="F:pyridoxal phosphate binding"/>
    <property type="evidence" value="ECO:0007669"/>
    <property type="project" value="InterPro"/>
</dbReference>
<gene>
    <name evidence="7" type="ORF">SAMN05421687_103313</name>
</gene>
<dbReference type="PANTHER" id="PTHR43525:SF1">
    <property type="entry name" value="PROTEIN MALY"/>
    <property type="match status" value="1"/>
</dbReference>
<keyword evidence="4 7" id="KW-0456">Lyase</keyword>
<dbReference type="EC" id="4.4.1.13" evidence="2"/>
<dbReference type="InterPro" id="IPR027619">
    <property type="entry name" value="C-S_lyase_PatB-like"/>
</dbReference>
<accession>A0A1N7J3L7</accession>
<reference evidence="8" key="1">
    <citation type="submission" date="2017-01" db="EMBL/GenBank/DDBJ databases">
        <authorList>
            <person name="Varghese N."/>
            <person name="Submissions S."/>
        </authorList>
    </citation>
    <scope>NUCLEOTIDE SEQUENCE [LARGE SCALE GENOMIC DNA]</scope>
    <source>
        <strain evidence="8">DSM 23127</strain>
    </source>
</reference>
<keyword evidence="3" id="KW-0663">Pyridoxal phosphate</keyword>
<dbReference type="OrthoDB" id="9802872at2"/>
<dbReference type="InterPro" id="IPR015421">
    <property type="entry name" value="PyrdxlP-dep_Trfase_major"/>
</dbReference>
<comment type="cofactor">
    <cofactor evidence="1">
        <name>pyridoxal 5'-phosphate</name>
        <dbReference type="ChEBI" id="CHEBI:597326"/>
    </cofactor>
</comment>
<dbReference type="PANTHER" id="PTHR43525">
    <property type="entry name" value="PROTEIN MALY"/>
    <property type="match status" value="1"/>
</dbReference>
<dbReference type="AlphaFoldDB" id="A0A1N7J3L7"/>
<dbReference type="GO" id="GO:0047804">
    <property type="term" value="F:cysteine-S-conjugate beta-lyase activity"/>
    <property type="evidence" value="ECO:0007669"/>
    <property type="project" value="UniProtKB-EC"/>
</dbReference>
<sequence length="392" mass="44918">MTNFKEVIERKGTRSVKWDFADKLFKNEDILPMWVADMDFQVPDAVTTALQNRVSHGIFGYTLPDEDVKNTITSWVKNHYDYEIEKDWIFYSPGVVPSLHMLVQALSEIGDNVLIQTPVYPPFYSVIKNHGRHIIKNELTFDGERYDIDFEDFEQKIKDNNVTLFILCSPHNPVGRVWTEDELKKMADICLKYDVTILSDEIHADLVLGNNKHFSIASLSEDIDDATVTCYSPTKTFNLAGLQASYVVAKDKDKRKRLERQFHGQGINMLNTLGLTALEAAYKDGEQWLIDLREILAENVAYVRDRLHKETDTIKVIEPEGTYLLWLDCRKLGLEHEELKTFMQNEAKVGMNDGASFGEEGKGFMRMNIAAPKETIEAGVERLIQAVNKREA</sequence>
<comment type="similarity">
    <text evidence="5">Belongs to the class-II pyridoxal-phosphate-dependent aminotransferase family. MalY/PatB cystathionine beta-lyase subfamily.</text>
</comment>
<protein>
    <recommendedName>
        <fullName evidence="2">cysteine-S-conjugate beta-lyase</fullName>
        <ecNumber evidence="2">4.4.1.13</ecNumber>
    </recommendedName>
</protein>
<name>A0A1N7J3L7_9BACI</name>
<dbReference type="SUPFAM" id="SSF53383">
    <property type="entry name" value="PLP-dependent transferases"/>
    <property type="match status" value="1"/>
</dbReference>
<dbReference type="Pfam" id="PF00155">
    <property type="entry name" value="Aminotran_1_2"/>
    <property type="match status" value="1"/>
</dbReference>